<dbReference type="RefSeq" id="WP_248152198.1">
    <property type="nucleotide sequence ID" value="NZ_BAAAOF010000008.1"/>
</dbReference>
<evidence type="ECO:0000313" key="7">
    <source>
        <dbReference type="EMBL" id="GAA1938393.1"/>
    </source>
</evidence>
<keyword evidence="8" id="KW-1185">Reference proteome</keyword>
<protein>
    <submittedName>
        <fullName evidence="7">Site-specific integrase</fullName>
    </submittedName>
</protein>
<keyword evidence="3" id="KW-0233">DNA recombination</keyword>
<evidence type="ECO:0000313" key="8">
    <source>
        <dbReference type="Proteomes" id="UP001501343"/>
    </source>
</evidence>
<evidence type="ECO:0000256" key="2">
    <source>
        <dbReference type="ARBA" id="ARBA00023125"/>
    </source>
</evidence>
<dbReference type="InterPro" id="IPR044068">
    <property type="entry name" value="CB"/>
</dbReference>
<feature type="domain" description="Tyr recombinase" evidence="5">
    <location>
        <begin position="187"/>
        <end position="392"/>
    </location>
</feature>
<accession>A0ABN2Q1I3</accession>
<organism evidence="7 8">
    <name type="scientific">Microbacterium aoyamense</name>
    <dbReference type="NCBI Taxonomy" id="344166"/>
    <lineage>
        <taxon>Bacteria</taxon>
        <taxon>Bacillati</taxon>
        <taxon>Actinomycetota</taxon>
        <taxon>Actinomycetes</taxon>
        <taxon>Micrococcales</taxon>
        <taxon>Microbacteriaceae</taxon>
        <taxon>Microbacterium</taxon>
    </lineage>
</organism>
<dbReference type="SUPFAM" id="SSF56349">
    <property type="entry name" value="DNA breaking-rejoining enzymes"/>
    <property type="match status" value="1"/>
</dbReference>
<dbReference type="PROSITE" id="PS51900">
    <property type="entry name" value="CB"/>
    <property type="match status" value="1"/>
</dbReference>
<dbReference type="InterPro" id="IPR013762">
    <property type="entry name" value="Integrase-like_cat_sf"/>
</dbReference>
<evidence type="ECO:0000256" key="3">
    <source>
        <dbReference type="ARBA" id="ARBA00023172"/>
    </source>
</evidence>
<dbReference type="Gene3D" id="1.10.150.130">
    <property type="match status" value="1"/>
</dbReference>
<dbReference type="PANTHER" id="PTHR30349">
    <property type="entry name" value="PHAGE INTEGRASE-RELATED"/>
    <property type="match status" value="1"/>
</dbReference>
<evidence type="ECO:0000256" key="4">
    <source>
        <dbReference type="PROSITE-ProRule" id="PRU01248"/>
    </source>
</evidence>
<dbReference type="PROSITE" id="PS51898">
    <property type="entry name" value="TYR_RECOMBINASE"/>
    <property type="match status" value="1"/>
</dbReference>
<reference evidence="7 8" key="1">
    <citation type="journal article" date="2019" name="Int. J. Syst. Evol. Microbiol.">
        <title>The Global Catalogue of Microorganisms (GCM) 10K type strain sequencing project: providing services to taxonomists for standard genome sequencing and annotation.</title>
        <authorList>
            <consortium name="The Broad Institute Genomics Platform"/>
            <consortium name="The Broad Institute Genome Sequencing Center for Infectious Disease"/>
            <person name="Wu L."/>
            <person name="Ma J."/>
        </authorList>
    </citation>
    <scope>NUCLEOTIDE SEQUENCE [LARGE SCALE GENOMIC DNA]</scope>
    <source>
        <strain evidence="7 8">JCM 14900</strain>
    </source>
</reference>
<evidence type="ECO:0000259" key="5">
    <source>
        <dbReference type="PROSITE" id="PS51898"/>
    </source>
</evidence>
<dbReference type="InterPro" id="IPR050090">
    <property type="entry name" value="Tyrosine_recombinase_XerCD"/>
</dbReference>
<dbReference type="Pfam" id="PF00589">
    <property type="entry name" value="Phage_integrase"/>
    <property type="match status" value="1"/>
</dbReference>
<dbReference type="Gene3D" id="1.10.443.10">
    <property type="entry name" value="Intergrase catalytic core"/>
    <property type="match status" value="1"/>
</dbReference>
<dbReference type="PANTHER" id="PTHR30349:SF64">
    <property type="entry name" value="PROPHAGE INTEGRASE INTD-RELATED"/>
    <property type="match status" value="1"/>
</dbReference>
<proteinExistence type="inferred from homology"/>
<dbReference type="InterPro" id="IPR010998">
    <property type="entry name" value="Integrase_recombinase_N"/>
</dbReference>
<dbReference type="InterPro" id="IPR011010">
    <property type="entry name" value="DNA_brk_join_enz"/>
</dbReference>
<dbReference type="Proteomes" id="UP001501343">
    <property type="component" value="Unassembled WGS sequence"/>
</dbReference>
<evidence type="ECO:0000256" key="1">
    <source>
        <dbReference type="ARBA" id="ARBA00008857"/>
    </source>
</evidence>
<name>A0ABN2Q1I3_9MICO</name>
<gene>
    <name evidence="7" type="ORF">GCM10009775_33140</name>
</gene>
<comment type="similarity">
    <text evidence="1">Belongs to the 'phage' integrase family.</text>
</comment>
<dbReference type="EMBL" id="BAAAOF010000008">
    <property type="protein sequence ID" value="GAA1938393.1"/>
    <property type="molecule type" value="Genomic_DNA"/>
</dbReference>
<keyword evidence="2 4" id="KW-0238">DNA-binding</keyword>
<comment type="caution">
    <text evidence="7">The sequence shown here is derived from an EMBL/GenBank/DDBJ whole genome shotgun (WGS) entry which is preliminary data.</text>
</comment>
<dbReference type="CDD" id="cd01189">
    <property type="entry name" value="INT_ICEBs1_C_like"/>
    <property type="match status" value="1"/>
</dbReference>
<dbReference type="InterPro" id="IPR002104">
    <property type="entry name" value="Integrase_catalytic"/>
</dbReference>
<feature type="domain" description="Core-binding (CB)" evidence="6">
    <location>
        <begin position="72"/>
        <end position="163"/>
    </location>
</feature>
<evidence type="ECO:0000259" key="6">
    <source>
        <dbReference type="PROSITE" id="PS51900"/>
    </source>
</evidence>
<sequence>MLRRPNLDGTVSSYKTKEGETLYRIAYWVTRADGDTARRFKRGYTTEKQALDALVEVQVDIRRGDHIEETRQTLNSYADKYFDSLRVRATTLAGYRKHYRVHVLPSSVGRSPISDISKDQLNRFYRQPERNGRKDRGHIGDPLGAATVRHIHVLISQVLQHALEDGLIRFNPAKRASPPTKLEAAPPEMATWSAEDARLFLEWSESMGDYLWLAWLTLLGTGMRRGEILGLRWKDLDLDNNVITIARAMSYVKEAGKKPIIDFKATKSGRVRNVDIDLRLAGAFRSKRDMLRAVSPDMARGEHLIFCNRFGQPHNPTQFSRQWRERVLKAVAAHPDLDELHLHELRHTHATLLLRAGVHPKIVSERLGHADIQTTLNTYSHAVRTLQRGAADLVGQLLAPVPDERSIPLAI</sequence>